<sequence length="116" mass="12419">MRHGSLMRGAFLTAALLSMASGALAQDPPEIQEERRALNAEQAKLAADLVADYQARKAAVAEEQAARDVAYKRALREHDAQVAAIKAKAAEDQARWEAAVAACKAGDYSQCGPRQP</sequence>
<proteinExistence type="predicted"/>
<dbReference type="RefSeq" id="WP_041392122.1">
    <property type="nucleotide sequence ID" value="NZ_JACHKA010000001.1"/>
</dbReference>
<organism evidence="2 3">
    <name type="scientific">Sphingobium lignivorans</name>
    <dbReference type="NCBI Taxonomy" id="2735886"/>
    <lineage>
        <taxon>Bacteria</taxon>
        <taxon>Pseudomonadati</taxon>
        <taxon>Pseudomonadota</taxon>
        <taxon>Alphaproteobacteria</taxon>
        <taxon>Sphingomonadales</taxon>
        <taxon>Sphingomonadaceae</taxon>
        <taxon>Sphingobium</taxon>
    </lineage>
</organism>
<gene>
    <name evidence="2" type="ORF">HNP60_003158</name>
</gene>
<name>A0ABR6NIT4_9SPHN</name>
<feature type="signal peptide" evidence="1">
    <location>
        <begin position="1"/>
        <end position="25"/>
    </location>
</feature>
<reference evidence="2 3" key="1">
    <citation type="submission" date="2020-08" db="EMBL/GenBank/DDBJ databases">
        <title>Exploring microbial biodiversity for novel pathways involved in the catabolism of aromatic compounds derived from lignin.</title>
        <authorList>
            <person name="Elkins J."/>
        </authorList>
    </citation>
    <scope>NUCLEOTIDE SEQUENCE [LARGE SCALE GENOMIC DNA]</scope>
    <source>
        <strain evidence="2 3">B1D3A</strain>
    </source>
</reference>
<evidence type="ECO:0000313" key="2">
    <source>
        <dbReference type="EMBL" id="MBB5987184.1"/>
    </source>
</evidence>
<evidence type="ECO:0000313" key="3">
    <source>
        <dbReference type="Proteomes" id="UP001138540"/>
    </source>
</evidence>
<accession>A0ABR6NIT4</accession>
<dbReference type="Proteomes" id="UP001138540">
    <property type="component" value="Unassembled WGS sequence"/>
</dbReference>
<keyword evidence="3" id="KW-1185">Reference proteome</keyword>
<evidence type="ECO:0000256" key="1">
    <source>
        <dbReference type="SAM" id="SignalP"/>
    </source>
</evidence>
<dbReference type="EMBL" id="JACHKA010000001">
    <property type="protein sequence ID" value="MBB5987184.1"/>
    <property type="molecule type" value="Genomic_DNA"/>
</dbReference>
<feature type="chain" id="PRO_5047169618" evidence="1">
    <location>
        <begin position="26"/>
        <end position="116"/>
    </location>
</feature>
<protein>
    <submittedName>
        <fullName evidence="2">Peptidoglycan hydrolase CwlO-like protein</fullName>
    </submittedName>
</protein>
<comment type="caution">
    <text evidence="2">The sequence shown here is derived from an EMBL/GenBank/DDBJ whole genome shotgun (WGS) entry which is preliminary data.</text>
</comment>
<keyword evidence="1" id="KW-0732">Signal</keyword>